<dbReference type="Proteomes" id="UP000265520">
    <property type="component" value="Unassembled WGS sequence"/>
</dbReference>
<dbReference type="AlphaFoldDB" id="A0A392MWH6"/>
<sequence>MFRLCAAVSKRLSRYHPIKTINEYHPVKAIKTINDPVIDQNHDRVNDGIMKVHLENVSEEFGQSVFDGAVRSWEKTSDILEEEACEVAFYFKL</sequence>
<dbReference type="EMBL" id="LXQA010018720">
    <property type="protein sequence ID" value="MCH90624.1"/>
    <property type="molecule type" value="Genomic_DNA"/>
</dbReference>
<organism evidence="1 2">
    <name type="scientific">Trifolium medium</name>
    <dbReference type="NCBI Taxonomy" id="97028"/>
    <lineage>
        <taxon>Eukaryota</taxon>
        <taxon>Viridiplantae</taxon>
        <taxon>Streptophyta</taxon>
        <taxon>Embryophyta</taxon>
        <taxon>Tracheophyta</taxon>
        <taxon>Spermatophyta</taxon>
        <taxon>Magnoliopsida</taxon>
        <taxon>eudicotyledons</taxon>
        <taxon>Gunneridae</taxon>
        <taxon>Pentapetalae</taxon>
        <taxon>rosids</taxon>
        <taxon>fabids</taxon>
        <taxon>Fabales</taxon>
        <taxon>Fabaceae</taxon>
        <taxon>Papilionoideae</taxon>
        <taxon>50 kb inversion clade</taxon>
        <taxon>NPAAA clade</taxon>
        <taxon>Hologalegina</taxon>
        <taxon>IRL clade</taxon>
        <taxon>Trifolieae</taxon>
        <taxon>Trifolium</taxon>
    </lineage>
</organism>
<gene>
    <name evidence="1" type="ORF">A2U01_0011544</name>
</gene>
<name>A0A392MWH6_9FABA</name>
<evidence type="ECO:0000313" key="2">
    <source>
        <dbReference type="Proteomes" id="UP000265520"/>
    </source>
</evidence>
<accession>A0A392MWH6</accession>
<comment type="caution">
    <text evidence="1">The sequence shown here is derived from an EMBL/GenBank/DDBJ whole genome shotgun (WGS) entry which is preliminary data.</text>
</comment>
<reference evidence="1 2" key="1">
    <citation type="journal article" date="2018" name="Front. Plant Sci.">
        <title>Red Clover (Trifolium pratense) and Zigzag Clover (T. medium) - A Picture of Genomic Similarities and Differences.</title>
        <authorList>
            <person name="Dluhosova J."/>
            <person name="Istvanek J."/>
            <person name="Nedelnik J."/>
            <person name="Repkova J."/>
        </authorList>
    </citation>
    <scope>NUCLEOTIDE SEQUENCE [LARGE SCALE GENOMIC DNA]</scope>
    <source>
        <strain evidence="2">cv. 10/8</strain>
        <tissue evidence="1">Leaf</tissue>
    </source>
</reference>
<keyword evidence="2" id="KW-1185">Reference proteome</keyword>
<evidence type="ECO:0000313" key="1">
    <source>
        <dbReference type="EMBL" id="MCH90624.1"/>
    </source>
</evidence>
<protein>
    <submittedName>
        <fullName evidence="1">Uncharacterized protein</fullName>
    </submittedName>
</protein>
<proteinExistence type="predicted"/>